<comment type="function">
    <text evidence="10">Core subunit of the mitochondrial membrane respiratory chain NADH dehydrogenase (Complex I) which catalyzes electron transfer from NADH through the respiratory chain, using ubiquinone as an electron acceptor. Essential for the catalytic activity and assembly of complex I.</text>
</comment>
<feature type="transmembrane region" description="Helical" evidence="10">
    <location>
        <begin position="436"/>
        <end position="453"/>
    </location>
</feature>
<evidence type="ECO:0000256" key="3">
    <source>
        <dbReference type="ARBA" id="ARBA00012944"/>
    </source>
</evidence>
<evidence type="ECO:0000256" key="4">
    <source>
        <dbReference type="ARBA" id="ARBA00021096"/>
    </source>
</evidence>
<dbReference type="GO" id="GO:0003954">
    <property type="term" value="F:NADH dehydrogenase activity"/>
    <property type="evidence" value="ECO:0007669"/>
    <property type="project" value="TreeGrafter"/>
</dbReference>
<dbReference type="GO" id="GO:0042773">
    <property type="term" value="P:ATP synthesis coupled electron transport"/>
    <property type="evidence" value="ECO:0007669"/>
    <property type="project" value="InterPro"/>
</dbReference>
<keyword evidence="6" id="KW-0249">Electron transport</keyword>
<keyword evidence="8 10" id="KW-0472">Membrane</keyword>
<comment type="subcellular location">
    <subcellularLocation>
        <location evidence="2">Membrane</location>
        <topology evidence="2">Multi-pass membrane protein</topology>
    </subcellularLocation>
</comment>
<dbReference type="PANTHER" id="PTHR42829:SF2">
    <property type="entry name" value="NADH-UBIQUINONE OXIDOREDUCTASE CHAIN 5"/>
    <property type="match status" value="1"/>
</dbReference>
<feature type="transmembrane region" description="Helical" evidence="10">
    <location>
        <begin position="200"/>
        <end position="218"/>
    </location>
</feature>
<geneLocation type="mitochondrion" evidence="14"/>
<dbReference type="GO" id="GO:0016020">
    <property type="term" value="C:membrane"/>
    <property type="evidence" value="ECO:0007669"/>
    <property type="project" value="UniProtKB-SubCell"/>
</dbReference>
<feature type="transmembrane region" description="Helical" evidence="10">
    <location>
        <begin position="78"/>
        <end position="105"/>
    </location>
</feature>
<dbReference type="InterPro" id="IPR003945">
    <property type="entry name" value="NU5C-like"/>
</dbReference>
<dbReference type="GO" id="GO:0008137">
    <property type="term" value="F:NADH dehydrogenase (ubiquinone) activity"/>
    <property type="evidence" value="ECO:0007669"/>
    <property type="project" value="UniProtKB-EC"/>
</dbReference>
<dbReference type="GeneID" id="39087364"/>
<feature type="transmembrane region" description="Helical" evidence="10">
    <location>
        <begin position="125"/>
        <end position="149"/>
    </location>
</feature>
<dbReference type="GO" id="GO:0015990">
    <property type="term" value="P:electron transport coupled proton transport"/>
    <property type="evidence" value="ECO:0007669"/>
    <property type="project" value="TreeGrafter"/>
</dbReference>
<feature type="transmembrane region" description="Helical" evidence="10">
    <location>
        <begin position="45"/>
        <end position="66"/>
    </location>
</feature>
<feature type="transmembrane region" description="Helical" evidence="10">
    <location>
        <begin position="321"/>
        <end position="342"/>
    </location>
</feature>
<evidence type="ECO:0000256" key="7">
    <source>
        <dbReference type="ARBA" id="ARBA00022989"/>
    </source>
</evidence>
<gene>
    <name evidence="14" type="primary">ND5</name>
</gene>
<evidence type="ECO:0000256" key="2">
    <source>
        <dbReference type="ARBA" id="ARBA00004141"/>
    </source>
</evidence>
<keyword evidence="10" id="KW-0813">Transport</keyword>
<sequence>MFIMLMILMAPMILMLKTTMNSTTINTSLQMLNFNSLPLTVDIIMNWQTMLFTLTVTFISFMIMIYSKDYISSNMNQFMIILSLFVASMITLILSNNMMFVIMGWDGLGLTSYILVMYYQNNTSSAAASITLLTNRVGDILIMMSMALLIHSNTWNMMQNNKMNSMSMIFLMLASFTKSAQFPFTAWLPAAMAAPTPVSALVHSSTLVTAGVWLMFRLSNNIHPTTLKIMMISATLTSLTSSMSAMAEMDLKKIIALSTLSQVAFMMMTISLKMFNLSMFHLITHAMFKATMFMCVGCMINNSLYQDQRTIKSNPPYMKTINTTMGMASMALSGFPFTTGFYSKDAILEQQNMLNSNKMLTMMILISITITTAYNLKITMKALSWNKMKSSDSMNNKMHNMKNSTTVMAPTTMLMGNWLSWVSTTEMSPVIKTNQKLTPLITIIVGSLALMMSKMNKKLSLIMTSMWNMNFISFSPTKITSLGSKSLKTDNSWKESHFLYFNKNTKSSPTHLMISTSMMIMLLPIIL</sequence>
<dbReference type="EMBL" id="MH643812">
    <property type="protein sequence ID" value="QBA91984.1"/>
    <property type="molecule type" value="Genomic_DNA"/>
</dbReference>
<dbReference type="PANTHER" id="PTHR42829">
    <property type="entry name" value="NADH-UBIQUINONE OXIDOREDUCTASE CHAIN 5"/>
    <property type="match status" value="1"/>
</dbReference>
<keyword evidence="10" id="KW-0830">Ubiquinone</keyword>
<feature type="transmembrane region" description="Helical" evidence="10">
    <location>
        <begin position="254"/>
        <end position="272"/>
    </location>
</feature>
<keyword evidence="10" id="KW-0520">NAD</keyword>
<comment type="similarity">
    <text evidence="10">Belongs to the complex I subunit 5 family.</text>
</comment>
<feature type="transmembrane region" description="Helical" evidence="10">
    <location>
        <begin position="278"/>
        <end position="300"/>
    </location>
</feature>
<evidence type="ECO:0000256" key="10">
    <source>
        <dbReference type="RuleBase" id="RU003404"/>
    </source>
</evidence>
<evidence type="ECO:0000256" key="5">
    <source>
        <dbReference type="ARBA" id="ARBA00022692"/>
    </source>
</evidence>
<evidence type="ECO:0000256" key="11">
    <source>
        <dbReference type="SAM" id="SignalP"/>
    </source>
</evidence>
<evidence type="ECO:0000256" key="6">
    <source>
        <dbReference type="ARBA" id="ARBA00022982"/>
    </source>
</evidence>
<name>A0A411FEP2_9ARAC</name>
<dbReference type="Pfam" id="PF00662">
    <property type="entry name" value="Proton_antipo_N"/>
    <property type="match status" value="1"/>
</dbReference>
<proteinExistence type="inferred from homology"/>
<feature type="transmembrane region" description="Helical" evidence="10">
    <location>
        <begin position="362"/>
        <end position="383"/>
    </location>
</feature>
<keyword evidence="5 10" id="KW-0812">Transmembrane</keyword>
<organism evidence="14">
    <name type="scientific">Mesabolivar sp. ITV1036I1</name>
    <dbReference type="NCBI Taxonomy" id="2508674"/>
    <lineage>
        <taxon>Eukaryota</taxon>
        <taxon>Metazoa</taxon>
        <taxon>Ecdysozoa</taxon>
        <taxon>Arthropoda</taxon>
        <taxon>Chelicerata</taxon>
        <taxon>Arachnida</taxon>
        <taxon>Araneae</taxon>
        <taxon>Araneomorphae</taxon>
        <taxon>Haplogynae</taxon>
        <taxon>Pholcoidea</taxon>
        <taxon>Pholcidae</taxon>
        <taxon>Mesabolivar</taxon>
    </lineage>
</organism>
<feature type="chain" id="PRO_5018974887" description="NADH-ubiquinone oxidoreductase chain 5" evidence="11">
    <location>
        <begin position="16"/>
        <end position="527"/>
    </location>
</feature>
<evidence type="ECO:0000256" key="9">
    <source>
        <dbReference type="ARBA" id="ARBA00049551"/>
    </source>
</evidence>
<dbReference type="InterPro" id="IPR001516">
    <property type="entry name" value="Proton_antipo_N"/>
</dbReference>
<comment type="function">
    <text evidence="1">Core subunit of the mitochondrial membrane respiratory chain NADH dehydrogenase (Complex I) that is believed to belong to the minimal assembly required for catalysis. Complex I functions in the transfer of electrons from NADH to the respiratory chain. The immediate electron acceptor for the enzyme is believed to be ubiquinone.</text>
</comment>
<feature type="transmembrane region" description="Helical" evidence="10">
    <location>
        <begin position="169"/>
        <end position="188"/>
    </location>
</feature>
<dbReference type="RefSeq" id="YP_009554228.1">
    <property type="nucleotide sequence ID" value="NC_040859.1"/>
</dbReference>
<keyword evidence="10 14" id="KW-0496">Mitochondrion</keyword>
<dbReference type="CTD" id="4540"/>
<dbReference type="Pfam" id="PF00361">
    <property type="entry name" value="Proton_antipo_M"/>
    <property type="match status" value="1"/>
</dbReference>
<dbReference type="PRINTS" id="PR01434">
    <property type="entry name" value="NADHDHGNASE5"/>
</dbReference>
<dbReference type="EC" id="7.1.1.2" evidence="3 10"/>
<evidence type="ECO:0000256" key="8">
    <source>
        <dbReference type="ARBA" id="ARBA00023136"/>
    </source>
</evidence>
<reference evidence="14" key="1">
    <citation type="journal article" date="2019" name="Mitochondrial DNA Part B Resour">
        <title>Complete mitochondrial genomes of three troglophile cave spiders (Mesabolivar, pholcidae).</title>
        <authorList>
            <person name="Oliveira R.R.M."/>
            <person name="Vasconcelos S."/>
            <person name="Pires E.S."/>
            <person name="Pietrobon T."/>
            <person name="Prous X."/>
            <person name="Oliveira G."/>
        </authorList>
    </citation>
    <scope>NUCLEOTIDE SEQUENCE</scope>
    <source>
        <strain evidence="14">ITV1036I1</strain>
    </source>
</reference>
<keyword evidence="7 10" id="KW-1133">Transmembrane helix</keyword>
<evidence type="ECO:0000313" key="14">
    <source>
        <dbReference type="EMBL" id="QBA91984.1"/>
    </source>
</evidence>
<dbReference type="AlphaFoldDB" id="A0A411FEP2"/>
<evidence type="ECO:0000256" key="1">
    <source>
        <dbReference type="ARBA" id="ARBA00003257"/>
    </source>
</evidence>
<feature type="transmembrane region" description="Helical" evidence="10">
    <location>
        <begin position="404"/>
        <end position="424"/>
    </location>
</feature>
<comment type="catalytic activity">
    <reaction evidence="9 10">
        <text>a ubiquinone + NADH + 5 H(+)(in) = a ubiquinol + NAD(+) + 4 H(+)(out)</text>
        <dbReference type="Rhea" id="RHEA:29091"/>
        <dbReference type="Rhea" id="RHEA-COMP:9565"/>
        <dbReference type="Rhea" id="RHEA-COMP:9566"/>
        <dbReference type="ChEBI" id="CHEBI:15378"/>
        <dbReference type="ChEBI" id="CHEBI:16389"/>
        <dbReference type="ChEBI" id="CHEBI:17976"/>
        <dbReference type="ChEBI" id="CHEBI:57540"/>
        <dbReference type="ChEBI" id="CHEBI:57945"/>
        <dbReference type="EC" id="7.1.1.2"/>
    </reaction>
</comment>
<feature type="domain" description="NADH:quinone oxidoreductase/Mrp antiporter transmembrane" evidence="12">
    <location>
        <begin position="95"/>
        <end position="370"/>
    </location>
</feature>
<feature type="domain" description="NADH-Ubiquinone oxidoreductase (complex I) chain 5 N-terminal" evidence="13">
    <location>
        <begin position="33"/>
        <end position="78"/>
    </location>
</feature>
<feature type="signal peptide" evidence="11">
    <location>
        <begin position="1"/>
        <end position="15"/>
    </location>
</feature>
<keyword evidence="11" id="KW-0732">Signal</keyword>
<accession>A0A411FEP2</accession>
<evidence type="ECO:0000259" key="12">
    <source>
        <dbReference type="Pfam" id="PF00361"/>
    </source>
</evidence>
<evidence type="ECO:0000259" key="13">
    <source>
        <dbReference type="Pfam" id="PF00662"/>
    </source>
</evidence>
<dbReference type="InterPro" id="IPR001750">
    <property type="entry name" value="ND/Mrp_TM"/>
</dbReference>
<protein>
    <recommendedName>
        <fullName evidence="4 10">NADH-ubiquinone oxidoreductase chain 5</fullName>
        <ecNumber evidence="3 10">7.1.1.2</ecNumber>
    </recommendedName>
</protein>